<dbReference type="NCBIfam" id="TIGR00696">
    <property type="entry name" value="wecG_tagA_cpsF"/>
    <property type="match status" value="1"/>
</dbReference>
<evidence type="ECO:0000256" key="3">
    <source>
        <dbReference type="ARBA" id="ARBA00022944"/>
    </source>
</evidence>
<dbReference type="eggNOG" id="COG1922">
    <property type="taxonomic scope" value="Bacteria"/>
</dbReference>
<evidence type="ECO:0000313" key="6">
    <source>
        <dbReference type="EMBL" id="AGB42100.1"/>
    </source>
</evidence>
<dbReference type="Proteomes" id="UP000010880">
    <property type="component" value="Chromosome"/>
</dbReference>
<accession>L0KC18</accession>
<dbReference type="PANTHER" id="PTHR34136">
    <property type="match status" value="1"/>
</dbReference>
<dbReference type="KEGG" id="hhl:Halha_2224"/>
<comment type="function">
    <text evidence="5">Catalyzes the conversion of GlcNAc-PP-undecaprenol into ManNAc-GlcNAc-PP-undecaprenol, the first committed lipid intermediate in the de novo synthesis of teichoic acid.</text>
</comment>
<dbReference type="GO" id="GO:0071555">
    <property type="term" value="P:cell wall organization"/>
    <property type="evidence" value="ECO:0007669"/>
    <property type="project" value="UniProtKB-KW"/>
</dbReference>
<comment type="catalytic activity">
    <reaction evidence="5">
        <text>UDP-N-acetyl-alpha-D-mannosamine + N-acetyl-alpha-D-glucosaminyl-di-trans,octa-cis-undecaprenyl diphosphate = N-acetyl-beta-D-mannosaminyl-(1-&gt;4)-N-acetyl-alpha-D-glucosaminyl di-trans,octa-cis-undecaprenyl diphosphate + UDP + H(+)</text>
        <dbReference type="Rhea" id="RHEA:16053"/>
        <dbReference type="ChEBI" id="CHEBI:15378"/>
        <dbReference type="ChEBI" id="CHEBI:58223"/>
        <dbReference type="ChEBI" id="CHEBI:62959"/>
        <dbReference type="ChEBI" id="CHEBI:68623"/>
        <dbReference type="ChEBI" id="CHEBI:132210"/>
        <dbReference type="EC" id="2.4.1.187"/>
    </reaction>
</comment>
<organism evidence="6 7">
    <name type="scientific">Halobacteroides halobius (strain ATCC 35273 / DSM 5150 / MD-1)</name>
    <dbReference type="NCBI Taxonomy" id="748449"/>
    <lineage>
        <taxon>Bacteria</taxon>
        <taxon>Bacillati</taxon>
        <taxon>Bacillota</taxon>
        <taxon>Clostridia</taxon>
        <taxon>Halanaerobiales</taxon>
        <taxon>Halobacteroidaceae</taxon>
        <taxon>Halobacteroides</taxon>
    </lineage>
</organism>
<dbReference type="InterPro" id="IPR034714">
    <property type="entry name" value="TagA_TarA"/>
</dbReference>
<dbReference type="PANTHER" id="PTHR34136:SF1">
    <property type="entry name" value="UDP-N-ACETYL-D-MANNOSAMINURONIC ACID TRANSFERASE"/>
    <property type="match status" value="1"/>
</dbReference>
<gene>
    <name evidence="6" type="ordered locus">Halha_2224</name>
</gene>
<evidence type="ECO:0000256" key="1">
    <source>
        <dbReference type="ARBA" id="ARBA00022676"/>
    </source>
</evidence>
<proteinExistence type="inferred from homology"/>
<dbReference type="EMBL" id="CP003359">
    <property type="protein sequence ID" value="AGB42100.1"/>
    <property type="molecule type" value="Genomic_DNA"/>
</dbReference>
<dbReference type="Pfam" id="PF03808">
    <property type="entry name" value="Glyco_tran_WecG"/>
    <property type="match status" value="1"/>
</dbReference>
<dbReference type="GO" id="GO:0047244">
    <property type="term" value="F:N-acetylglucosaminyldiphosphoundecaprenol N-acetyl-beta-D-mannosaminyltransferase activity"/>
    <property type="evidence" value="ECO:0007669"/>
    <property type="project" value="UniProtKB-UniRule"/>
</dbReference>
<keyword evidence="1 5" id="KW-0328">Glycosyltransferase</keyword>
<evidence type="ECO:0000256" key="4">
    <source>
        <dbReference type="ARBA" id="ARBA00023316"/>
    </source>
</evidence>
<dbReference type="PATRIC" id="fig|748449.3.peg.2141"/>
<keyword evidence="3 5" id="KW-0777">Teichoic acid biosynthesis</keyword>
<dbReference type="CDD" id="cd06533">
    <property type="entry name" value="Glyco_transf_WecG_TagA"/>
    <property type="match status" value="1"/>
</dbReference>
<comment type="pathway">
    <text evidence="5">Cell wall biogenesis; teichoic acid biosynthesis.</text>
</comment>
<name>L0KC18_HALHC</name>
<keyword evidence="4 5" id="KW-0961">Cell wall biogenesis/degradation</keyword>
<evidence type="ECO:0000256" key="5">
    <source>
        <dbReference type="HAMAP-Rule" id="MF_02070"/>
    </source>
</evidence>
<dbReference type="GO" id="GO:0019350">
    <property type="term" value="P:teichoic acid biosynthetic process"/>
    <property type="evidence" value="ECO:0007669"/>
    <property type="project" value="UniProtKB-UniRule"/>
</dbReference>
<evidence type="ECO:0000256" key="2">
    <source>
        <dbReference type="ARBA" id="ARBA00022679"/>
    </source>
</evidence>
<dbReference type="UniPathway" id="UPA00632"/>
<dbReference type="HAMAP" id="MF_02070">
    <property type="entry name" value="TagA_TarA"/>
    <property type="match status" value="1"/>
</dbReference>
<dbReference type="STRING" id="748449.Halha_2224"/>
<reference evidence="7" key="1">
    <citation type="submission" date="2012-02" db="EMBL/GenBank/DDBJ databases">
        <title>The complete genome of Halobacteroides halobius DSM 5150.</title>
        <authorList>
            <person name="Lucas S."/>
            <person name="Copeland A."/>
            <person name="Lapidus A."/>
            <person name="Glavina del Rio T."/>
            <person name="Dalin E."/>
            <person name="Tice H."/>
            <person name="Bruce D."/>
            <person name="Goodwin L."/>
            <person name="Pitluck S."/>
            <person name="Peters L."/>
            <person name="Mikhailova N."/>
            <person name="Gu W."/>
            <person name="Kyrpides N."/>
            <person name="Mavromatis K."/>
            <person name="Ivanova N."/>
            <person name="Brettin T."/>
            <person name="Detter J.C."/>
            <person name="Han C."/>
            <person name="Larimer F."/>
            <person name="Land M."/>
            <person name="Hauser L."/>
            <person name="Markowitz V."/>
            <person name="Cheng J.-F."/>
            <person name="Hugenholtz P."/>
            <person name="Woyke T."/>
            <person name="Wu D."/>
            <person name="Tindall B."/>
            <person name="Pomrenke H."/>
            <person name="Brambilla E."/>
            <person name="Klenk H.-P."/>
            <person name="Eisen J.A."/>
        </authorList>
    </citation>
    <scope>NUCLEOTIDE SEQUENCE [LARGE SCALE GENOMIC DNA]</scope>
    <source>
        <strain evidence="7">ATCC 35273 / DSM 5150 / MD-1</strain>
    </source>
</reference>
<keyword evidence="7" id="KW-1185">Reference proteome</keyword>
<evidence type="ECO:0000313" key="7">
    <source>
        <dbReference type="Proteomes" id="UP000010880"/>
    </source>
</evidence>
<comment type="similarity">
    <text evidence="5">Belongs to the glycosyltransferase 26 family. TagA/TarA subfamily.</text>
</comment>
<keyword evidence="2 5" id="KW-0808">Transferase</keyword>
<dbReference type="InterPro" id="IPR004629">
    <property type="entry name" value="WecG_TagA_CpsF"/>
</dbReference>
<sequence length="244" mass="27365">MILMIDKVDILGILIDRVDMGQALDRIEEFIKLDTSNLVVTPNAEMIIRATKDPKLREIINSAQLIVPDGAGVILAANLLGQPLSERVAGIDLVKELLAQANQKDYSFYFLGSAPGVANKAKEKVLKKWPKLTIIAHHGYLDRELEEQVIDEIKKEEIDILLVGMGVPLQEKWLATYLDQLDIPVGIGVGGTFDILAGNKKRAPEVIQGLNLEWLYRLLQEPKRLGRMTALPEFIYKVLHQRLK</sequence>
<dbReference type="AlphaFoldDB" id="L0KC18"/>
<protein>
    <recommendedName>
        <fullName evidence="5">N-acetylglucosaminyldiphosphoundecaprenol N-acetyl-beta-D-mannosaminyltransferase</fullName>
        <ecNumber evidence="5">2.4.1.187</ecNumber>
    </recommendedName>
    <alternativeName>
        <fullName evidence="5">N-acetylmannosaminyltransferase</fullName>
    </alternativeName>
    <alternativeName>
        <fullName evidence="5">UDP-N-acetylmannosamine transferase</fullName>
    </alternativeName>
    <alternativeName>
        <fullName evidence="5">UDP-N-acetylmannosamine:N-acetylglucosaminyl pyrophosphorylundecaprenol N-acetylmannosaminyltransferase</fullName>
    </alternativeName>
</protein>
<dbReference type="EC" id="2.4.1.187" evidence="5"/>
<dbReference type="HOGENOM" id="CLU_063203_3_1_9"/>